<gene>
    <name evidence="1" type="ORF">NCTC11545_01737</name>
</gene>
<sequence>MGINWTNEAIESFRDTLRYWSKRNCNNDYSNKIIDEVEKKLKFF</sequence>
<dbReference type="EMBL" id="UAVS01000006">
    <property type="protein sequence ID" value="SQA94547.1"/>
    <property type="molecule type" value="Genomic_DNA"/>
</dbReference>
<organism evidence="1 2">
    <name type="scientific">Capnocytophaga ochracea</name>
    <dbReference type="NCBI Taxonomy" id="1018"/>
    <lineage>
        <taxon>Bacteria</taxon>
        <taxon>Pseudomonadati</taxon>
        <taxon>Bacteroidota</taxon>
        <taxon>Flavobacteriia</taxon>
        <taxon>Flavobacteriales</taxon>
        <taxon>Flavobacteriaceae</taxon>
        <taxon>Capnocytophaga</taxon>
    </lineage>
</organism>
<dbReference type="AlphaFoldDB" id="A0A2X2SW89"/>
<reference evidence="1 2" key="1">
    <citation type="submission" date="2018-06" db="EMBL/GenBank/DDBJ databases">
        <authorList>
            <consortium name="Pathogen Informatics"/>
            <person name="Doyle S."/>
        </authorList>
    </citation>
    <scope>NUCLEOTIDE SEQUENCE [LARGE SCALE GENOMIC DNA]</scope>
    <source>
        <strain evidence="1 2">NCTC11545</strain>
    </source>
</reference>
<protein>
    <submittedName>
        <fullName evidence="1">Uncharacterized protein</fullName>
    </submittedName>
</protein>
<dbReference type="Proteomes" id="UP000250169">
    <property type="component" value="Unassembled WGS sequence"/>
</dbReference>
<accession>A0A2X2SW89</accession>
<proteinExistence type="predicted"/>
<evidence type="ECO:0000313" key="2">
    <source>
        <dbReference type="Proteomes" id="UP000250169"/>
    </source>
</evidence>
<evidence type="ECO:0000313" key="1">
    <source>
        <dbReference type="EMBL" id="SQA94547.1"/>
    </source>
</evidence>
<name>A0A2X2SW89_CAPOC</name>